<evidence type="ECO:0000259" key="8">
    <source>
        <dbReference type="Pfam" id="PF00171"/>
    </source>
</evidence>
<feature type="domain" description="Aldehyde dehydrogenase" evidence="8">
    <location>
        <begin position="7"/>
        <end position="431"/>
    </location>
</feature>
<dbReference type="Pfam" id="PF00171">
    <property type="entry name" value="Aldedh"/>
    <property type="match status" value="1"/>
</dbReference>
<proteinExistence type="inferred from homology"/>
<dbReference type="InterPro" id="IPR016163">
    <property type="entry name" value="Ald_DH_C"/>
</dbReference>
<dbReference type="FunFam" id="3.40.309.10:FF:000025">
    <property type="entry name" value="Aldehyde dehydrogenase"/>
    <property type="match status" value="1"/>
</dbReference>
<dbReference type="Gene3D" id="3.40.309.10">
    <property type="entry name" value="Aldehyde Dehydrogenase, Chain A, domain 2"/>
    <property type="match status" value="1"/>
</dbReference>
<evidence type="ECO:0000256" key="4">
    <source>
        <dbReference type="PIRNR" id="PIRNR036492"/>
    </source>
</evidence>
<reference evidence="9" key="1">
    <citation type="journal article" date="2021" name="New Phytol.">
        <title>Evolutionary innovations through gain and loss of genes in the ectomycorrhizal Boletales.</title>
        <authorList>
            <person name="Wu G."/>
            <person name="Miyauchi S."/>
            <person name="Morin E."/>
            <person name="Kuo A."/>
            <person name="Drula E."/>
            <person name="Varga T."/>
            <person name="Kohler A."/>
            <person name="Feng B."/>
            <person name="Cao Y."/>
            <person name="Lipzen A."/>
            <person name="Daum C."/>
            <person name="Hundley H."/>
            <person name="Pangilinan J."/>
            <person name="Johnson J."/>
            <person name="Barry K."/>
            <person name="LaButti K."/>
            <person name="Ng V."/>
            <person name="Ahrendt S."/>
            <person name="Min B."/>
            <person name="Choi I.G."/>
            <person name="Park H."/>
            <person name="Plett J.M."/>
            <person name="Magnuson J."/>
            <person name="Spatafora J.W."/>
            <person name="Nagy L.G."/>
            <person name="Henrissat B."/>
            <person name="Grigoriev I.V."/>
            <person name="Yang Z.L."/>
            <person name="Xu J."/>
            <person name="Martin F.M."/>
        </authorList>
    </citation>
    <scope>NUCLEOTIDE SEQUENCE</scope>
    <source>
        <strain evidence="9">KKN 215</strain>
    </source>
</reference>
<sequence>MQYTPLEDIPRIREALRDGFRSGKTKIVAFRKEQLRQLGYMVQENKQAWLDAFKADLGRPYFEGEIHEFIATVTAIKDTYKSVEKWAKTENAPFDISSFSMHPKIRKEPKGTVLIIVPFNYPLFLSITPLMAAIAAGNTAVLKPSEHAPTCAALLHDLIGKYLDHDVVRVVQGGVEETTKLLELQWDHISYTGNPRVARIVSAAAAKHLTPITLELGGKNPVIIDPRCDLETAARRILWAKCANAGQICVAPDYVLVPREVQGKFIQMLKKIHEEFFPDGPAKSDSLSRIVSAAHTQRLASLIQQTKGEIVFGGDIDMESRYVSPTLVLNPSPGEPLMKEEIFGPILPVLPVNDVDEAIEFINARDHPLVIYVFSDSSDFQATVVDNTQSGAFACNELLFHVAAYGLPLGGTGLSGHGLIRGKFGFDTFSHFRGCVNQAGWLDKVLLWRRYAPYTESNRRFLARATADLFPERERREWSLWSLPVVGTIVTLAAAGALLF</sequence>
<name>A0A8K0UJV3_9AGAR</name>
<dbReference type="CDD" id="cd07135">
    <property type="entry name" value="ALDH_F14-YMR110C"/>
    <property type="match status" value="1"/>
</dbReference>
<dbReference type="PIRSF" id="PIRSF036492">
    <property type="entry name" value="ALDH"/>
    <property type="match status" value="1"/>
</dbReference>
<dbReference type="InterPro" id="IPR029510">
    <property type="entry name" value="Ald_DH_CS_GLU"/>
</dbReference>
<evidence type="ECO:0000256" key="2">
    <source>
        <dbReference type="ARBA" id="ARBA00023002"/>
    </source>
</evidence>
<dbReference type="FunFam" id="3.40.605.10:FF:000004">
    <property type="entry name" value="Aldehyde dehydrogenase"/>
    <property type="match status" value="1"/>
</dbReference>
<evidence type="ECO:0000256" key="3">
    <source>
        <dbReference type="ARBA" id="ARBA00023027"/>
    </source>
</evidence>
<comment type="caution">
    <text evidence="9">The sequence shown here is derived from an EMBL/GenBank/DDBJ whole genome shotgun (WGS) entry which is preliminary data.</text>
</comment>
<evidence type="ECO:0000256" key="7">
    <source>
        <dbReference type="RuleBase" id="RU003345"/>
    </source>
</evidence>
<feature type="active site" evidence="5">
    <location>
        <position position="249"/>
    </location>
</feature>
<organism evidence="9 10">
    <name type="scientific">Cristinia sonorae</name>
    <dbReference type="NCBI Taxonomy" id="1940300"/>
    <lineage>
        <taxon>Eukaryota</taxon>
        <taxon>Fungi</taxon>
        <taxon>Dikarya</taxon>
        <taxon>Basidiomycota</taxon>
        <taxon>Agaricomycotina</taxon>
        <taxon>Agaricomycetes</taxon>
        <taxon>Agaricomycetidae</taxon>
        <taxon>Agaricales</taxon>
        <taxon>Pleurotineae</taxon>
        <taxon>Stephanosporaceae</taxon>
        <taxon>Cristinia</taxon>
    </lineage>
</organism>
<evidence type="ECO:0000256" key="1">
    <source>
        <dbReference type="ARBA" id="ARBA00009986"/>
    </source>
</evidence>
<feature type="active site" evidence="5 6">
    <location>
        <position position="215"/>
    </location>
</feature>
<dbReference type="GO" id="GO:0004029">
    <property type="term" value="F:aldehyde dehydrogenase (NAD+) activity"/>
    <property type="evidence" value="ECO:0007669"/>
    <property type="project" value="TreeGrafter"/>
</dbReference>
<keyword evidence="10" id="KW-1185">Reference proteome</keyword>
<keyword evidence="2 4" id="KW-0560">Oxidoreductase</keyword>
<evidence type="ECO:0000256" key="6">
    <source>
        <dbReference type="PROSITE-ProRule" id="PRU10007"/>
    </source>
</evidence>
<dbReference type="InterPro" id="IPR015590">
    <property type="entry name" value="Aldehyde_DH_dom"/>
</dbReference>
<accession>A0A8K0UJV3</accession>
<comment type="similarity">
    <text evidence="1 4 7">Belongs to the aldehyde dehydrogenase family.</text>
</comment>
<evidence type="ECO:0000313" key="9">
    <source>
        <dbReference type="EMBL" id="KAH8094837.1"/>
    </source>
</evidence>
<evidence type="ECO:0000256" key="5">
    <source>
        <dbReference type="PIRSR" id="PIRSR036492-1"/>
    </source>
</evidence>
<dbReference type="SUPFAM" id="SSF53720">
    <property type="entry name" value="ALDH-like"/>
    <property type="match status" value="1"/>
</dbReference>
<dbReference type="InterPro" id="IPR016161">
    <property type="entry name" value="Ald_DH/histidinol_DH"/>
</dbReference>
<dbReference type="InterPro" id="IPR012394">
    <property type="entry name" value="Aldehyde_DH_NAD(P)"/>
</dbReference>
<dbReference type="GO" id="GO:0006081">
    <property type="term" value="P:aldehyde metabolic process"/>
    <property type="evidence" value="ECO:0007669"/>
    <property type="project" value="InterPro"/>
</dbReference>
<dbReference type="EMBL" id="JAEVFJ010000024">
    <property type="protein sequence ID" value="KAH8094837.1"/>
    <property type="molecule type" value="Genomic_DNA"/>
</dbReference>
<dbReference type="PROSITE" id="PS00687">
    <property type="entry name" value="ALDEHYDE_DEHYDR_GLU"/>
    <property type="match status" value="1"/>
</dbReference>
<protein>
    <recommendedName>
        <fullName evidence="4">Aldehyde dehydrogenase</fullName>
    </recommendedName>
</protein>
<dbReference type="OrthoDB" id="440325at2759"/>
<dbReference type="Proteomes" id="UP000813824">
    <property type="component" value="Unassembled WGS sequence"/>
</dbReference>
<gene>
    <name evidence="9" type="ORF">BXZ70DRAFT_1078807</name>
</gene>
<dbReference type="InterPro" id="IPR016162">
    <property type="entry name" value="Ald_DH_N"/>
</dbReference>
<dbReference type="PANTHER" id="PTHR43570:SF16">
    <property type="entry name" value="ALDEHYDE DEHYDROGENASE TYPE III, ISOFORM Q"/>
    <property type="match status" value="1"/>
</dbReference>
<evidence type="ECO:0000313" key="10">
    <source>
        <dbReference type="Proteomes" id="UP000813824"/>
    </source>
</evidence>
<dbReference type="Gene3D" id="3.40.605.10">
    <property type="entry name" value="Aldehyde Dehydrogenase, Chain A, domain 1"/>
    <property type="match status" value="1"/>
</dbReference>
<dbReference type="AlphaFoldDB" id="A0A8K0UJV3"/>
<dbReference type="GO" id="GO:0005737">
    <property type="term" value="C:cytoplasm"/>
    <property type="evidence" value="ECO:0007669"/>
    <property type="project" value="TreeGrafter"/>
</dbReference>
<keyword evidence="3" id="KW-0520">NAD</keyword>
<dbReference type="PANTHER" id="PTHR43570">
    <property type="entry name" value="ALDEHYDE DEHYDROGENASE"/>
    <property type="match status" value="1"/>
</dbReference>